<feature type="binding site" evidence="7">
    <location>
        <position position="241"/>
    </location>
    <ligand>
        <name>ATP</name>
        <dbReference type="ChEBI" id="CHEBI:30616"/>
    </ligand>
</feature>
<dbReference type="Pfam" id="PF19269">
    <property type="entry name" value="Anticodon_2"/>
    <property type="match status" value="1"/>
</dbReference>
<gene>
    <name evidence="7" type="primary">gltX</name>
    <name evidence="10" type="ORF">A2918_01575</name>
</gene>
<comment type="caution">
    <text evidence="7">Lacks conserved residue(s) required for the propagation of feature annotation.</text>
</comment>
<dbReference type="GO" id="GO:0004818">
    <property type="term" value="F:glutamate-tRNA ligase activity"/>
    <property type="evidence" value="ECO:0007669"/>
    <property type="project" value="UniProtKB-UniRule"/>
</dbReference>
<dbReference type="SUPFAM" id="SSF48163">
    <property type="entry name" value="An anticodon-binding domain of class I aminoacyl-tRNA synthetases"/>
    <property type="match status" value="1"/>
</dbReference>
<dbReference type="EMBL" id="MGKI01000008">
    <property type="protein sequence ID" value="OGN22809.1"/>
    <property type="molecule type" value="Genomic_DNA"/>
</dbReference>
<dbReference type="InterPro" id="IPR049940">
    <property type="entry name" value="GluQ/Sye"/>
</dbReference>
<dbReference type="GO" id="GO:0006424">
    <property type="term" value="P:glutamyl-tRNA aminoacylation"/>
    <property type="evidence" value="ECO:0007669"/>
    <property type="project" value="UniProtKB-UniRule"/>
</dbReference>
<comment type="caution">
    <text evidence="10">The sequence shown here is derived from an EMBL/GenBank/DDBJ whole genome shotgun (WGS) entry which is preliminary data.</text>
</comment>
<dbReference type="AlphaFoldDB" id="A0A1F8GEC2"/>
<dbReference type="HAMAP" id="MF_00022">
    <property type="entry name" value="Glu_tRNA_synth_type1"/>
    <property type="match status" value="1"/>
</dbReference>
<dbReference type="InterPro" id="IPR014729">
    <property type="entry name" value="Rossmann-like_a/b/a_fold"/>
</dbReference>
<dbReference type="GO" id="GO:0005524">
    <property type="term" value="F:ATP binding"/>
    <property type="evidence" value="ECO:0007669"/>
    <property type="project" value="UniProtKB-UniRule"/>
</dbReference>
<dbReference type="EC" id="6.1.1.17" evidence="7"/>
<organism evidence="10 11">
    <name type="scientific">Candidatus Yanofskybacteria bacterium RIFCSPLOWO2_01_FULL_42_49</name>
    <dbReference type="NCBI Taxonomy" id="1802694"/>
    <lineage>
        <taxon>Bacteria</taxon>
        <taxon>Candidatus Yanofskyibacteriota</taxon>
    </lineage>
</organism>
<accession>A0A1F8GEC2</accession>
<dbReference type="InterPro" id="IPR020751">
    <property type="entry name" value="aa-tRNA-synth_I_codon-bd_sub2"/>
</dbReference>
<dbReference type="GO" id="GO:0008270">
    <property type="term" value="F:zinc ion binding"/>
    <property type="evidence" value="ECO:0007669"/>
    <property type="project" value="InterPro"/>
</dbReference>
<name>A0A1F8GEC2_9BACT</name>
<reference evidence="10 11" key="1">
    <citation type="journal article" date="2016" name="Nat. Commun.">
        <title>Thousands of microbial genomes shed light on interconnected biogeochemical processes in an aquifer system.</title>
        <authorList>
            <person name="Anantharaman K."/>
            <person name="Brown C.T."/>
            <person name="Hug L.A."/>
            <person name="Sharon I."/>
            <person name="Castelle C.J."/>
            <person name="Probst A.J."/>
            <person name="Thomas B.C."/>
            <person name="Singh A."/>
            <person name="Wilkins M.J."/>
            <person name="Karaoz U."/>
            <person name="Brodie E.L."/>
            <person name="Williams K.H."/>
            <person name="Hubbard S.S."/>
            <person name="Banfield J.F."/>
        </authorList>
    </citation>
    <scope>NUCLEOTIDE SEQUENCE [LARGE SCALE GENOMIC DNA]</scope>
</reference>
<evidence type="ECO:0000259" key="8">
    <source>
        <dbReference type="Pfam" id="PF00749"/>
    </source>
</evidence>
<dbReference type="PROSITE" id="PS00178">
    <property type="entry name" value="AA_TRNA_LIGASE_I"/>
    <property type="match status" value="1"/>
</dbReference>
<dbReference type="InterPro" id="IPR004527">
    <property type="entry name" value="Glu-tRNA-ligase_bac/mito"/>
</dbReference>
<dbReference type="SUPFAM" id="SSF52374">
    <property type="entry name" value="Nucleotidylyl transferase"/>
    <property type="match status" value="1"/>
</dbReference>
<dbReference type="PANTHER" id="PTHR43311:SF2">
    <property type="entry name" value="GLUTAMATE--TRNA LIGASE, MITOCHONDRIAL-RELATED"/>
    <property type="match status" value="1"/>
</dbReference>
<dbReference type="GO" id="GO:0005829">
    <property type="term" value="C:cytosol"/>
    <property type="evidence" value="ECO:0007669"/>
    <property type="project" value="TreeGrafter"/>
</dbReference>
<comment type="function">
    <text evidence="7">Catalyzes the attachment of glutamate to tRNA(Glu) in a two-step reaction: glutamate is first activated by ATP to form Glu-AMP and then transferred to the acceptor end of tRNA(Glu).</text>
</comment>
<feature type="domain" description="Aminoacyl-tRNA synthetase class I anticodon-binding" evidence="9">
    <location>
        <begin position="325"/>
        <end position="456"/>
    </location>
</feature>
<evidence type="ECO:0000259" key="9">
    <source>
        <dbReference type="Pfam" id="PF19269"/>
    </source>
</evidence>
<keyword evidence="4 7" id="KW-0067">ATP-binding</keyword>
<evidence type="ECO:0000256" key="5">
    <source>
        <dbReference type="ARBA" id="ARBA00022917"/>
    </source>
</evidence>
<comment type="subunit">
    <text evidence="7">Monomer.</text>
</comment>
<keyword evidence="7" id="KW-0963">Cytoplasm</keyword>
<evidence type="ECO:0000313" key="10">
    <source>
        <dbReference type="EMBL" id="OGN22809.1"/>
    </source>
</evidence>
<evidence type="ECO:0000313" key="11">
    <source>
        <dbReference type="Proteomes" id="UP000178227"/>
    </source>
</evidence>
<dbReference type="CDD" id="cd00808">
    <property type="entry name" value="GluRS_core"/>
    <property type="match status" value="1"/>
</dbReference>
<dbReference type="PRINTS" id="PR00987">
    <property type="entry name" value="TRNASYNTHGLU"/>
</dbReference>
<dbReference type="Gene3D" id="3.40.50.620">
    <property type="entry name" value="HUPs"/>
    <property type="match status" value="1"/>
</dbReference>
<feature type="short sequence motif" description="'KMSKS' region" evidence="7">
    <location>
        <begin position="238"/>
        <end position="242"/>
    </location>
</feature>
<evidence type="ECO:0000256" key="3">
    <source>
        <dbReference type="ARBA" id="ARBA00022741"/>
    </source>
</evidence>
<evidence type="ECO:0000256" key="7">
    <source>
        <dbReference type="HAMAP-Rule" id="MF_00022"/>
    </source>
</evidence>
<keyword evidence="5 7" id="KW-0648">Protein biosynthesis</keyword>
<dbReference type="InterPro" id="IPR008925">
    <property type="entry name" value="aa_tRNA-synth_I_cd-bd_sf"/>
</dbReference>
<dbReference type="InterPro" id="IPR000924">
    <property type="entry name" value="Glu/Gln-tRNA-synth"/>
</dbReference>
<evidence type="ECO:0000256" key="6">
    <source>
        <dbReference type="ARBA" id="ARBA00023146"/>
    </source>
</evidence>
<protein>
    <recommendedName>
        <fullName evidence="7">Glutamate--tRNA ligase</fullName>
        <ecNumber evidence="7">6.1.1.17</ecNumber>
    </recommendedName>
    <alternativeName>
        <fullName evidence="7">Glutamyl-tRNA synthetase</fullName>
        <shortName evidence="7">GluRS</shortName>
    </alternativeName>
</protein>
<dbReference type="GO" id="GO:0000049">
    <property type="term" value="F:tRNA binding"/>
    <property type="evidence" value="ECO:0007669"/>
    <property type="project" value="InterPro"/>
</dbReference>
<evidence type="ECO:0000256" key="2">
    <source>
        <dbReference type="ARBA" id="ARBA00022598"/>
    </source>
</evidence>
<comment type="catalytic activity">
    <reaction evidence="7">
        <text>tRNA(Glu) + L-glutamate + ATP = L-glutamyl-tRNA(Glu) + AMP + diphosphate</text>
        <dbReference type="Rhea" id="RHEA:23540"/>
        <dbReference type="Rhea" id="RHEA-COMP:9663"/>
        <dbReference type="Rhea" id="RHEA-COMP:9680"/>
        <dbReference type="ChEBI" id="CHEBI:29985"/>
        <dbReference type="ChEBI" id="CHEBI:30616"/>
        <dbReference type="ChEBI" id="CHEBI:33019"/>
        <dbReference type="ChEBI" id="CHEBI:78442"/>
        <dbReference type="ChEBI" id="CHEBI:78520"/>
        <dbReference type="ChEBI" id="CHEBI:456215"/>
        <dbReference type="EC" id="6.1.1.17"/>
    </reaction>
</comment>
<dbReference type="STRING" id="1802694.A2918_01575"/>
<comment type="subcellular location">
    <subcellularLocation>
        <location evidence="7">Cytoplasm</location>
    </subcellularLocation>
</comment>
<dbReference type="Pfam" id="PF00749">
    <property type="entry name" value="tRNA-synt_1c"/>
    <property type="match status" value="1"/>
</dbReference>
<comment type="similarity">
    <text evidence="1 7">Belongs to the class-I aminoacyl-tRNA synthetase family. Glutamate--tRNA ligase type 1 subfamily.</text>
</comment>
<dbReference type="InterPro" id="IPR020058">
    <property type="entry name" value="Glu/Gln-tRNA-synth_Ib_cat-dom"/>
</dbReference>
<dbReference type="PANTHER" id="PTHR43311">
    <property type="entry name" value="GLUTAMATE--TRNA LIGASE"/>
    <property type="match status" value="1"/>
</dbReference>
<evidence type="ECO:0000256" key="1">
    <source>
        <dbReference type="ARBA" id="ARBA00007894"/>
    </source>
</evidence>
<dbReference type="Proteomes" id="UP000178227">
    <property type="component" value="Unassembled WGS sequence"/>
</dbReference>
<dbReference type="InterPro" id="IPR001412">
    <property type="entry name" value="aa-tRNA-synth_I_CS"/>
</dbReference>
<dbReference type="Gene3D" id="1.10.10.350">
    <property type="match status" value="1"/>
</dbReference>
<keyword evidence="2 7" id="KW-0436">Ligase</keyword>
<sequence>MDKVKVRIAPSPTGSFHVGNAQSALYNWLFARKNGGDFYVRIEDTDKIRSTKESENGIREALAWLDLMPNGDFVRQSDNLHKHKELLERLLSEGKAFYCHHSQEDLEAERQQQEARKEAPRHFCEHKNTDKNKIPGGIIRLAVNESSGRIISFDDQIRGRIEFQEALLGDFSIARAIEDPLYNFAVVADDAEMGITHVIRGEDHISNTPKQILIYEALGFKIPFFAHLPLVLGLDRSKLSKRHGGTGTLDYKQDYLPEALLNFLGGLSYTFSKEIITKEEMVNEFELGKIHKAGAVFNVEKLNWINSQYIKQLNNLTIKQLTNLPEMLDVAIPLITERLNKLSDINDFSYLWKEPSYDSELLNWKKFTKDEITNSLNETKRVIENWNGSDKDSLRLALDDLSKKLGDPSIPLGASRGLVYWPFRVALTGKEKSPDPVDVAAILTKETVLRRIDTAINKLP</sequence>
<keyword evidence="6 7" id="KW-0030">Aminoacyl-tRNA synthetase</keyword>
<proteinExistence type="inferred from homology"/>
<dbReference type="InterPro" id="IPR033910">
    <property type="entry name" value="GluRS_core"/>
</dbReference>
<feature type="domain" description="Glutamyl/glutaminyl-tRNA synthetase class Ib catalytic" evidence="8">
    <location>
        <begin position="3"/>
        <end position="304"/>
    </location>
</feature>
<evidence type="ECO:0000256" key="4">
    <source>
        <dbReference type="ARBA" id="ARBA00022840"/>
    </source>
</evidence>
<dbReference type="NCBIfam" id="TIGR00464">
    <property type="entry name" value="gltX_bact"/>
    <property type="match status" value="1"/>
</dbReference>
<feature type="short sequence motif" description="'HIGH' region" evidence="7">
    <location>
        <begin position="10"/>
        <end position="20"/>
    </location>
</feature>
<keyword evidence="3 7" id="KW-0547">Nucleotide-binding</keyword>
<dbReference type="InterPro" id="IPR045462">
    <property type="entry name" value="aa-tRNA-synth_I_cd-bd"/>
</dbReference>